<dbReference type="Proteomes" id="UP000681722">
    <property type="component" value="Unassembled WGS sequence"/>
</dbReference>
<evidence type="ECO:0000313" key="2">
    <source>
        <dbReference type="EMBL" id="CAF1100709.1"/>
    </source>
</evidence>
<dbReference type="GO" id="GO:0016616">
    <property type="term" value="F:oxidoreductase activity, acting on the CH-OH group of donors, NAD or NADP as acceptor"/>
    <property type="evidence" value="ECO:0007669"/>
    <property type="project" value="InterPro"/>
</dbReference>
<dbReference type="Proteomes" id="UP000663829">
    <property type="component" value="Unassembled WGS sequence"/>
</dbReference>
<reference evidence="2" key="1">
    <citation type="submission" date="2021-02" db="EMBL/GenBank/DDBJ databases">
        <authorList>
            <person name="Nowell W R."/>
        </authorList>
    </citation>
    <scope>NUCLEOTIDE SEQUENCE</scope>
</reference>
<evidence type="ECO:0000256" key="1">
    <source>
        <dbReference type="SAM" id="MobiDB-lite"/>
    </source>
</evidence>
<dbReference type="OrthoDB" id="10037050at2759"/>
<feature type="region of interest" description="Disordered" evidence="1">
    <location>
        <begin position="645"/>
        <end position="685"/>
    </location>
</feature>
<feature type="compositionally biased region" description="Polar residues" evidence="1">
    <location>
        <begin position="588"/>
        <end position="597"/>
    </location>
</feature>
<feature type="compositionally biased region" description="Basic residues" evidence="1">
    <location>
        <begin position="721"/>
        <end position="732"/>
    </location>
</feature>
<feature type="compositionally biased region" description="Basic residues" evidence="1">
    <location>
        <begin position="370"/>
        <end position="395"/>
    </location>
</feature>
<dbReference type="SUPFAM" id="SSF56327">
    <property type="entry name" value="LDH C-terminal domain-like"/>
    <property type="match status" value="1"/>
</dbReference>
<proteinExistence type="predicted"/>
<accession>A0A814NZL5</accession>
<dbReference type="InterPro" id="IPR015955">
    <property type="entry name" value="Lactate_DH/Glyco_Ohase_4_C"/>
</dbReference>
<evidence type="ECO:0000313" key="3">
    <source>
        <dbReference type="EMBL" id="CAF3865661.1"/>
    </source>
</evidence>
<feature type="region of interest" description="Disordered" evidence="1">
    <location>
        <begin position="300"/>
        <end position="432"/>
    </location>
</feature>
<protein>
    <submittedName>
        <fullName evidence="2">Uncharacterized protein</fullName>
    </submittedName>
</protein>
<feature type="region of interest" description="Disordered" evidence="1">
    <location>
        <begin position="588"/>
        <end position="609"/>
    </location>
</feature>
<comment type="caution">
    <text evidence="2">The sequence shown here is derived from an EMBL/GenBank/DDBJ whole genome shotgun (WGS) entry which is preliminary data.</text>
</comment>
<dbReference type="EMBL" id="CAJOBC010005496">
    <property type="protein sequence ID" value="CAF3865661.1"/>
    <property type="molecule type" value="Genomic_DNA"/>
</dbReference>
<gene>
    <name evidence="2" type="ORF">GPM918_LOCUS18731</name>
    <name evidence="3" type="ORF">SRO942_LOCUS18728</name>
</gene>
<sequence length="833" mass="96952">MVPQIEISSDRSALFTVRSHVQEHRPLVQTYSSSIVSFIRDWIHGTNNHNTYSCVMECSGSLFDVPDSVVCSIPVSMQDAENIVPIELNVSQDVQNTLNNLVKVNMFYNQYYPQQNSLFSGSGGPNFVPPYFYNLNNNQQNESDRFQTQFFNGGFGSTLPRFFDNPNDFGNVPQQQRWRHIFNENPKVHGQSRYHSHARVTPGIPNIPTAYFMTDPIITGDDRITIQLAQVRVGPTGDQQRVFIEQDFSDEHELNRFIRDLKRNFEKTLRSRYEMNTTPYDQENNSTTNFKKSGVVVVEEPGEEPKTYPQPQQTRTEKKHDRSPSTISREKLPHRARSYSDERRQYSKSYTDIRTHSQELNPSKSFDKKQKSHHHHHHHHHHHRHHHNKNSKRGTYRYSSASTDSIRVKRKHRSLSKSKTSKRDKSNHKSWTFHKENPFYNASSVKKQNVPSRSHFSFINNYSKHINQTKNGLYPPPQTPLAGFFPTSYTPFPWENKGFHPVTREPSLYNDNRRSYVEHNQRPHYSHQQQPSSYQKKILNDENNYKRIPTPAFVPDSNIQWRFKARDNDTLSDISNVTKVTRQANMTPFSHLKSPNTPGRRPSTHLPAHMTTDNNLIQRRLYAVTPVINQNGLFFIPTQQLFDQPPPKPNIINKNKPPLARPPTNIGLPTKKQYQPPPQQQHGWPNRAQSRLLQYGPSGPPQPTIIEQSFIYPHSTEQRVFKARPKTGKLSRHQSQPHQLHHQSESSSSILSNSTKNVDYLDYGPNFNLQSPHRHLSFCDINRTTNGFNPWIKHGLRPVKYVPNMMRHPHPAQTFLHNPLQHQQFLSPNSRIR</sequence>
<keyword evidence="4" id="KW-1185">Reference proteome</keyword>
<feature type="compositionally biased region" description="Basic residues" evidence="1">
    <location>
        <begin position="408"/>
        <end position="432"/>
    </location>
</feature>
<dbReference type="Gene3D" id="3.90.110.10">
    <property type="entry name" value="Lactate dehydrogenase/glycoside hydrolase, family 4, C-terminal"/>
    <property type="match status" value="1"/>
</dbReference>
<feature type="compositionally biased region" description="Basic and acidic residues" evidence="1">
    <location>
        <begin position="315"/>
        <end position="357"/>
    </location>
</feature>
<name>A0A814NZL5_9BILA</name>
<feature type="region of interest" description="Disordered" evidence="1">
    <location>
        <begin position="720"/>
        <end position="752"/>
    </location>
</feature>
<evidence type="ECO:0000313" key="4">
    <source>
        <dbReference type="Proteomes" id="UP000663829"/>
    </source>
</evidence>
<dbReference type="EMBL" id="CAJNOQ010005496">
    <property type="protein sequence ID" value="CAF1100709.1"/>
    <property type="molecule type" value="Genomic_DNA"/>
</dbReference>
<organism evidence="2 4">
    <name type="scientific">Didymodactylos carnosus</name>
    <dbReference type="NCBI Taxonomy" id="1234261"/>
    <lineage>
        <taxon>Eukaryota</taxon>
        <taxon>Metazoa</taxon>
        <taxon>Spiralia</taxon>
        <taxon>Gnathifera</taxon>
        <taxon>Rotifera</taxon>
        <taxon>Eurotatoria</taxon>
        <taxon>Bdelloidea</taxon>
        <taxon>Philodinida</taxon>
        <taxon>Philodinidae</taxon>
        <taxon>Didymodactylos</taxon>
    </lineage>
</organism>
<dbReference type="AlphaFoldDB" id="A0A814NZL5"/>